<evidence type="ECO:0000256" key="2">
    <source>
        <dbReference type="ARBA" id="ARBA00004123"/>
    </source>
</evidence>
<evidence type="ECO:0000313" key="11">
    <source>
        <dbReference type="EMBL" id="KAF7636605.1"/>
    </source>
</evidence>
<dbReference type="PANTHER" id="PTHR32194">
    <property type="entry name" value="METALLOPROTEASE TLDD"/>
    <property type="match status" value="1"/>
</dbReference>
<evidence type="ECO:0000256" key="1">
    <source>
        <dbReference type="ARBA" id="ARBA00001198"/>
    </source>
</evidence>
<dbReference type="SUPFAM" id="SSF56235">
    <property type="entry name" value="N-terminal nucleophile aminohydrolases (Ntn hydrolases)"/>
    <property type="match status" value="1"/>
</dbReference>
<keyword evidence="12" id="KW-1185">Reference proteome</keyword>
<feature type="active site" description="Nucleophile" evidence="10">
    <location>
        <position position="15"/>
    </location>
</feature>
<dbReference type="InterPro" id="IPR001353">
    <property type="entry name" value="Proteasome_sua/b"/>
</dbReference>
<evidence type="ECO:0000256" key="8">
    <source>
        <dbReference type="ARBA" id="ARBA00022942"/>
    </source>
</evidence>
<keyword evidence="7" id="KW-0378">Hydrolase</keyword>
<dbReference type="OrthoDB" id="7854943at2759"/>
<comment type="catalytic activity">
    <reaction evidence="1">
        <text>Cleavage of peptide bonds with very broad specificity.</text>
        <dbReference type="EC" id="3.4.25.1"/>
    </reaction>
</comment>
<evidence type="ECO:0000256" key="10">
    <source>
        <dbReference type="PIRSR" id="PIRSR600243-1"/>
    </source>
</evidence>
<organism evidence="11 12">
    <name type="scientific">Meloidogyne graminicola</name>
    <dbReference type="NCBI Taxonomy" id="189291"/>
    <lineage>
        <taxon>Eukaryota</taxon>
        <taxon>Metazoa</taxon>
        <taxon>Ecdysozoa</taxon>
        <taxon>Nematoda</taxon>
        <taxon>Chromadorea</taxon>
        <taxon>Rhabditida</taxon>
        <taxon>Tylenchina</taxon>
        <taxon>Tylenchomorpha</taxon>
        <taxon>Tylenchoidea</taxon>
        <taxon>Meloidogynidae</taxon>
        <taxon>Meloidogyninae</taxon>
        <taxon>Meloidogyne</taxon>
    </lineage>
</organism>
<evidence type="ECO:0000313" key="12">
    <source>
        <dbReference type="Proteomes" id="UP000605970"/>
    </source>
</evidence>
<dbReference type="GO" id="GO:0004298">
    <property type="term" value="F:threonine-type endopeptidase activity"/>
    <property type="evidence" value="ECO:0007669"/>
    <property type="project" value="UniProtKB-KW"/>
</dbReference>
<keyword evidence="8" id="KW-0647">Proteasome</keyword>
<dbReference type="GO" id="GO:0051603">
    <property type="term" value="P:proteolysis involved in protein catabolic process"/>
    <property type="evidence" value="ECO:0007669"/>
    <property type="project" value="InterPro"/>
</dbReference>
<dbReference type="EMBL" id="JABEBT010000028">
    <property type="protein sequence ID" value="KAF7636605.1"/>
    <property type="molecule type" value="Genomic_DNA"/>
</dbReference>
<evidence type="ECO:0000256" key="7">
    <source>
        <dbReference type="ARBA" id="ARBA00022801"/>
    </source>
</evidence>
<dbReference type="InterPro" id="IPR023333">
    <property type="entry name" value="Proteasome_suB-type"/>
</dbReference>
<comment type="subcellular location">
    <subcellularLocation>
        <location evidence="2">Nucleus</location>
    </subcellularLocation>
</comment>
<dbReference type="InterPro" id="IPR000243">
    <property type="entry name" value="Pept_T1A_subB"/>
</dbReference>
<dbReference type="Gene3D" id="3.60.20.10">
    <property type="entry name" value="Glutamine Phosphoribosylpyrophosphate, subunit 1, domain 1"/>
    <property type="match status" value="1"/>
</dbReference>
<keyword evidence="6" id="KW-0888">Threonine protease</keyword>
<dbReference type="PANTHER" id="PTHR32194:SF0">
    <property type="entry name" value="ATP-DEPENDENT PROTEASE SUBUNIT HSLV"/>
    <property type="match status" value="1"/>
</dbReference>
<dbReference type="Proteomes" id="UP000605970">
    <property type="component" value="Unassembled WGS sequence"/>
</dbReference>
<dbReference type="InterPro" id="IPR029055">
    <property type="entry name" value="Ntn_hydrolases_N"/>
</dbReference>
<dbReference type="GO" id="GO:0019774">
    <property type="term" value="C:proteasome core complex, beta-subunit complex"/>
    <property type="evidence" value="ECO:0007669"/>
    <property type="project" value="UniProtKB-ARBA"/>
</dbReference>
<reference evidence="11" key="1">
    <citation type="journal article" date="2020" name="Ecol. Evol.">
        <title>Genome structure and content of the rice root-knot nematode (Meloidogyne graminicola).</title>
        <authorList>
            <person name="Phan N.T."/>
            <person name="Danchin E.G.J."/>
            <person name="Klopp C."/>
            <person name="Perfus-Barbeoch L."/>
            <person name="Kozlowski D.K."/>
            <person name="Koutsovoulos G.D."/>
            <person name="Lopez-Roques C."/>
            <person name="Bouchez O."/>
            <person name="Zahm M."/>
            <person name="Besnard G."/>
            <person name="Bellafiore S."/>
        </authorList>
    </citation>
    <scope>NUCLEOTIDE SEQUENCE</scope>
    <source>
        <strain evidence="11">VN-18</strain>
    </source>
</reference>
<dbReference type="Pfam" id="PF00227">
    <property type="entry name" value="Proteasome"/>
    <property type="match status" value="1"/>
</dbReference>
<evidence type="ECO:0000256" key="9">
    <source>
        <dbReference type="ARBA" id="ARBA00026071"/>
    </source>
</evidence>
<dbReference type="PROSITE" id="PS51476">
    <property type="entry name" value="PROTEASOME_BETA_2"/>
    <property type="match status" value="1"/>
</dbReference>
<dbReference type="AlphaFoldDB" id="A0A8S9ZTL7"/>
<evidence type="ECO:0000256" key="6">
    <source>
        <dbReference type="ARBA" id="ARBA00022698"/>
    </source>
</evidence>
<evidence type="ECO:0000256" key="4">
    <source>
        <dbReference type="ARBA" id="ARBA00022490"/>
    </source>
</evidence>
<proteinExistence type="predicted"/>
<keyword evidence="4" id="KW-0963">Cytoplasm</keyword>
<dbReference type="EC" id="3.4.25.1" evidence="3"/>
<evidence type="ECO:0000256" key="3">
    <source>
        <dbReference type="ARBA" id="ARBA00012039"/>
    </source>
</evidence>
<sequence length="208" mass="22911">MSTTGFTKEEETMGTTLVAVESAEGVVLATDSRTSSGSFIGSRITNKINPICDNVVALRSGVTSDSQAILDIMKYYAEAHSMFDEEPILVYNVAQYSRKFAYNYRDQMSFSLIVAGYDEKEKGQIYACTLGGYTLRQKVYLAGSGSTYIYGYIDQNWKDGMTNKEAEELVTNAVTLAKHRDAQSGGVTNLSIVDKNGIQMKIIRPDLP</sequence>
<evidence type="ECO:0000256" key="5">
    <source>
        <dbReference type="ARBA" id="ARBA00022670"/>
    </source>
</evidence>
<accession>A0A8S9ZTL7</accession>
<protein>
    <recommendedName>
        <fullName evidence="3">proteasome endopeptidase complex</fullName>
        <ecNumber evidence="3">3.4.25.1</ecNumber>
    </recommendedName>
</protein>
<dbReference type="PRINTS" id="PR00141">
    <property type="entry name" value="PROTEASOME"/>
</dbReference>
<dbReference type="GO" id="GO:0005634">
    <property type="term" value="C:nucleus"/>
    <property type="evidence" value="ECO:0007669"/>
    <property type="project" value="UniProtKB-SubCell"/>
</dbReference>
<comment type="caution">
    <text evidence="11">The sequence shown here is derived from an EMBL/GenBank/DDBJ whole genome shotgun (WGS) entry which is preliminary data.</text>
</comment>
<comment type="subunit">
    <text evidence="9">The 26S proteasome consists of a 20S proteasome core and two 19S regulatory subunits. The 20S proteasome core is composed of 28 subunits that are arranged in four stacked rings, resulting in a barrel-shaped structure. The two end rings are each formed by seven alpha subunits, and the two central rings are each formed by seven beta subunits. The catalytic chamber with the active sites is on the inside of the barrel.</text>
</comment>
<name>A0A8S9ZTL7_9BILA</name>
<keyword evidence="5" id="KW-0645">Protease</keyword>
<dbReference type="GO" id="GO:0005737">
    <property type="term" value="C:cytoplasm"/>
    <property type="evidence" value="ECO:0007669"/>
    <property type="project" value="TreeGrafter"/>
</dbReference>
<gene>
    <name evidence="11" type="ORF">Mgra_00004003</name>
</gene>